<feature type="signal peptide" evidence="2">
    <location>
        <begin position="1"/>
        <end position="30"/>
    </location>
</feature>
<sequence>MTARSKTQSTVLAAVAATLMVALMSGCGTSGDKATAGSDTAGSGAGQTGAPAPEGGAASAPSSTPGADEGFPSCDEVKAALGAEVAGLIEIEGSENGVSTGYMGPALGCVWYTPETNASNINIGEYGGISVGVSRDPSFTEESMEPLGWVIQDPRVSAAGAWAVRVGGQYDPAAQIDVAGVQVVRDGVVVVFTSSGVALQDVPQLASLTNEWALGGGVAILDLMG</sequence>
<dbReference type="AlphaFoldDB" id="A0A1X7KSE1"/>
<proteinExistence type="predicted"/>
<gene>
    <name evidence="3" type="ORF">SAMN06296010_2845</name>
</gene>
<dbReference type="PROSITE" id="PS51257">
    <property type="entry name" value="PROKAR_LIPOPROTEIN"/>
    <property type="match status" value="1"/>
</dbReference>
<feature type="chain" id="PRO_5038530980" description="DUF3558 domain-containing protein" evidence="2">
    <location>
        <begin position="31"/>
        <end position="225"/>
    </location>
</feature>
<evidence type="ECO:0000313" key="4">
    <source>
        <dbReference type="Proteomes" id="UP000193244"/>
    </source>
</evidence>
<reference evidence="4" key="1">
    <citation type="submission" date="2017-04" db="EMBL/GenBank/DDBJ databases">
        <authorList>
            <person name="Varghese N."/>
            <person name="Submissions S."/>
        </authorList>
    </citation>
    <scope>NUCLEOTIDE SEQUENCE [LARGE SCALE GENOMIC DNA]</scope>
    <source>
        <strain evidence="4">VKM Ac-2510</strain>
    </source>
</reference>
<organism evidence="3 4">
    <name type="scientific">Agreia pratensis</name>
    <dbReference type="NCBI Taxonomy" id="150121"/>
    <lineage>
        <taxon>Bacteria</taxon>
        <taxon>Bacillati</taxon>
        <taxon>Actinomycetota</taxon>
        <taxon>Actinomycetes</taxon>
        <taxon>Micrococcales</taxon>
        <taxon>Microbacteriaceae</taxon>
        <taxon>Agreia</taxon>
    </lineage>
</organism>
<dbReference type="RefSeq" id="WP_085487125.1">
    <property type="nucleotide sequence ID" value="NZ_FXAY01000005.1"/>
</dbReference>
<evidence type="ECO:0008006" key="5">
    <source>
        <dbReference type="Google" id="ProtNLM"/>
    </source>
</evidence>
<dbReference type="Proteomes" id="UP000193244">
    <property type="component" value="Unassembled WGS sequence"/>
</dbReference>
<protein>
    <recommendedName>
        <fullName evidence="5">DUF3558 domain-containing protein</fullName>
    </recommendedName>
</protein>
<dbReference type="EMBL" id="FXAY01000005">
    <property type="protein sequence ID" value="SMG44149.1"/>
    <property type="molecule type" value="Genomic_DNA"/>
</dbReference>
<name>A0A1X7KSE1_9MICO</name>
<feature type="compositionally biased region" description="Low complexity" evidence="1">
    <location>
        <begin position="34"/>
        <end position="67"/>
    </location>
</feature>
<dbReference type="STRING" id="150121.SAMN06296010_2845"/>
<keyword evidence="2" id="KW-0732">Signal</keyword>
<feature type="region of interest" description="Disordered" evidence="1">
    <location>
        <begin position="32"/>
        <end position="73"/>
    </location>
</feature>
<accession>A0A1X7KSE1</accession>
<evidence type="ECO:0000313" key="3">
    <source>
        <dbReference type="EMBL" id="SMG44149.1"/>
    </source>
</evidence>
<evidence type="ECO:0000256" key="2">
    <source>
        <dbReference type="SAM" id="SignalP"/>
    </source>
</evidence>
<keyword evidence="4" id="KW-1185">Reference proteome</keyword>
<evidence type="ECO:0000256" key="1">
    <source>
        <dbReference type="SAM" id="MobiDB-lite"/>
    </source>
</evidence>
<dbReference type="OrthoDB" id="5067184at2"/>